<feature type="active site" description="Proton acceptor" evidence="1">
    <location>
        <position position="197"/>
    </location>
</feature>
<dbReference type="Gene3D" id="3.90.1150.10">
    <property type="entry name" value="Aspartate Aminotransferase, domain 1"/>
    <property type="match status" value="1"/>
</dbReference>
<sequence length="381" mass="41062">MSQTAPLPFIDLATQQARIRAKVDARMAAVLDHGAYIMGPETAQLEDELSAFGGMKHTLSCASGTDALALPLMAWGLRTGDAVFCPSFTFAATAEVVAWLGAVPYFVDVDRATMNMDPVSLEAAIADCKREGRLKPRIVIAVDLFGQAADYAAIRAICDREGLKLISDAAQGYGATVGGQMSSRWADVVATSFFPAKPLGCYGDGGAVQTDDDELAHVMRSLRIHGQGKDKYDCVRIGMNGRMDTLQAAILLEKLAIFPDEIEARMAIARRYGERLGDAVIPQQLAEGAVSTWAQYTVRLPKPEKRGAIQIAMREKGVPTAIYYPLPLHRQTAYEPYPVTGGKLAATDALADEVLSLPMHAYLNEANQDRVVDALLSALKA</sequence>
<dbReference type="STRING" id="937218.SAMN06297251_101238"/>
<evidence type="ECO:0000256" key="2">
    <source>
        <dbReference type="PIRSR" id="PIRSR000390-2"/>
    </source>
</evidence>
<dbReference type="AlphaFoldDB" id="A0A1W1YGB8"/>
<dbReference type="RefSeq" id="WP_084408109.1">
    <property type="nucleotide sequence ID" value="NZ_FWXR01000001.1"/>
</dbReference>
<evidence type="ECO:0000313" key="5">
    <source>
        <dbReference type="Proteomes" id="UP000192656"/>
    </source>
</evidence>
<dbReference type="Gene3D" id="3.40.640.10">
    <property type="entry name" value="Type I PLP-dependent aspartate aminotransferase-like (Major domain)"/>
    <property type="match status" value="1"/>
</dbReference>
<dbReference type="OrthoDB" id="9768668at2"/>
<dbReference type="GO" id="GO:0008483">
    <property type="term" value="F:transaminase activity"/>
    <property type="evidence" value="ECO:0007669"/>
    <property type="project" value="TreeGrafter"/>
</dbReference>
<dbReference type="PANTHER" id="PTHR30244:SF42">
    <property type="entry name" value="UDP-2-ACETAMIDO-2-DEOXY-3-OXO-D-GLUCURONATE AMINOTRANSFERASE"/>
    <property type="match status" value="1"/>
</dbReference>
<dbReference type="PANTHER" id="PTHR30244">
    <property type="entry name" value="TRANSAMINASE"/>
    <property type="match status" value="1"/>
</dbReference>
<comment type="similarity">
    <text evidence="3">Belongs to the DegT/DnrJ/EryC1 family.</text>
</comment>
<dbReference type="Pfam" id="PF01041">
    <property type="entry name" value="DegT_DnrJ_EryC1"/>
    <property type="match status" value="1"/>
</dbReference>
<dbReference type="PIRSF" id="PIRSF000390">
    <property type="entry name" value="PLP_StrS"/>
    <property type="match status" value="1"/>
</dbReference>
<dbReference type="EMBL" id="FWXR01000001">
    <property type="protein sequence ID" value="SMC34808.1"/>
    <property type="molecule type" value="Genomic_DNA"/>
</dbReference>
<feature type="modified residue" description="N6-(pyridoxal phosphate)lysine" evidence="2">
    <location>
        <position position="197"/>
    </location>
</feature>
<evidence type="ECO:0000313" key="4">
    <source>
        <dbReference type="EMBL" id="SMC34808.1"/>
    </source>
</evidence>
<gene>
    <name evidence="4" type="ORF">SAMN06297251_101238</name>
</gene>
<dbReference type="CDD" id="cd00616">
    <property type="entry name" value="AHBA_syn"/>
    <property type="match status" value="1"/>
</dbReference>
<dbReference type="GO" id="GO:0000271">
    <property type="term" value="P:polysaccharide biosynthetic process"/>
    <property type="evidence" value="ECO:0007669"/>
    <property type="project" value="TreeGrafter"/>
</dbReference>
<keyword evidence="5" id="KW-1185">Reference proteome</keyword>
<reference evidence="4 5" key="1">
    <citation type="submission" date="2017-04" db="EMBL/GenBank/DDBJ databases">
        <authorList>
            <person name="Afonso C.L."/>
            <person name="Miller P.J."/>
            <person name="Scott M.A."/>
            <person name="Spackman E."/>
            <person name="Goraichik I."/>
            <person name="Dimitrov K.M."/>
            <person name="Suarez D.L."/>
            <person name="Swayne D.E."/>
        </authorList>
    </citation>
    <scope>NUCLEOTIDE SEQUENCE [LARGE SCALE GENOMIC DNA]</scope>
    <source>
        <strain evidence="4 5">CGMCC 1.10972</strain>
    </source>
</reference>
<keyword evidence="2 3" id="KW-0663">Pyridoxal phosphate</keyword>
<protein>
    <submittedName>
        <fullName evidence="4">dTDP-4-amino-4,6-dideoxygalactose transaminase</fullName>
    </submittedName>
</protein>
<proteinExistence type="inferred from homology"/>
<dbReference type="GO" id="GO:0030170">
    <property type="term" value="F:pyridoxal phosphate binding"/>
    <property type="evidence" value="ECO:0007669"/>
    <property type="project" value="TreeGrafter"/>
</dbReference>
<dbReference type="Proteomes" id="UP000192656">
    <property type="component" value="Unassembled WGS sequence"/>
</dbReference>
<evidence type="ECO:0000256" key="3">
    <source>
        <dbReference type="RuleBase" id="RU004508"/>
    </source>
</evidence>
<dbReference type="InterPro" id="IPR000653">
    <property type="entry name" value="DegT/StrS_aminotransferase"/>
</dbReference>
<organism evidence="4 5">
    <name type="scientific">Fulvimarina manganoxydans</name>
    <dbReference type="NCBI Taxonomy" id="937218"/>
    <lineage>
        <taxon>Bacteria</taxon>
        <taxon>Pseudomonadati</taxon>
        <taxon>Pseudomonadota</taxon>
        <taxon>Alphaproteobacteria</taxon>
        <taxon>Hyphomicrobiales</taxon>
        <taxon>Aurantimonadaceae</taxon>
        <taxon>Fulvimarina</taxon>
    </lineage>
</organism>
<dbReference type="SUPFAM" id="SSF53383">
    <property type="entry name" value="PLP-dependent transferases"/>
    <property type="match status" value="1"/>
</dbReference>
<evidence type="ECO:0000256" key="1">
    <source>
        <dbReference type="PIRSR" id="PIRSR000390-1"/>
    </source>
</evidence>
<name>A0A1W1YGB8_9HYPH</name>
<dbReference type="InterPro" id="IPR015422">
    <property type="entry name" value="PyrdxlP-dep_Trfase_small"/>
</dbReference>
<dbReference type="InterPro" id="IPR015421">
    <property type="entry name" value="PyrdxlP-dep_Trfase_major"/>
</dbReference>
<dbReference type="InterPro" id="IPR015424">
    <property type="entry name" value="PyrdxlP-dep_Trfase"/>
</dbReference>
<accession>A0A1W1YGB8</accession>